<accession>A0ACC2VVA1</accession>
<name>A0ACC2VVA1_9TREE</name>
<dbReference type="EMBL" id="JASBWS010000060">
    <property type="protein sequence ID" value="KAJ9103040.1"/>
    <property type="molecule type" value="Genomic_DNA"/>
</dbReference>
<reference evidence="1" key="1">
    <citation type="submission" date="2023-04" db="EMBL/GenBank/DDBJ databases">
        <title>Draft Genome sequencing of Naganishia species isolated from polar environments using Oxford Nanopore Technology.</title>
        <authorList>
            <person name="Leo P."/>
            <person name="Venkateswaran K."/>
        </authorList>
    </citation>
    <scope>NUCLEOTIDE SEQUENCE</scope>
    <source>
        <strain evidence="1">MNA-CCFEE 5262</strain>
    </source>
</reference>
<dbReference type="Proteomes" id="UP001230649">
    <property type="component" value="Unassembled WGS sequence"/>
</dbReference>
<proteinExistence type="predicted"/>
<keyword evidence="2" id="KW-1185">Reference proteome</keyword>
<sequence>MTQASSVEFPGIQSTERLPECNRQASPTQKVRGFERQKEMQFACNYDYLPGILVPFADFRGRKLRGIAIAFSSSKMVIERLHSTEVRREDCESTDRRSGNELDDISDVDAMGPPGIRRSISRQQGLPESTGDLLKDIERPGRHTPFKITVRECIESSVQEQVIEFMTDSENKRKRAGGVYDQLDVLYKKTALQPVQIHATSGLDQINGIVGKRSLLIRRIGPPL</sequence>
<organism evidence="1 2">
    <name type="scientific">Naganishia adeliensis</name>
    <dbReference type="NCBI Taxonomy" id="92952"/>
    <lineage>
        <taxon>Eukaryota</taxon>
        <taxon>Fungi</taxon>
        <taxon>Dikarya</taxon>
        <taxon>Basidiomycota</taxon>
        <taxon>Agaricomycotina</taxon>
        <taxon>Tremellomycetes</taxon>
        <taxon>Filobasidiales</taxon>
        <taxon>Filobasidiaceae</taxon>
        <taxon>Naganishia</taxon>
    </lineage>
</organism>
<gene>
    <name evidence="1" type="ORF">QFC20_004849</name>
</gene>
<evidence type="ECO:0000313" key="1">
    <source>
        <dbReference type="EMBL" id="KAJ9103040.1"/>
    </source>
</evidence>
<protein>
    <submittedName>
        <fullName evidence="1">Uncharacterized protein</fullName>
    </submittedName>
</protein>
<comment type="caution">
    <text evidence="1">The sequence shown here is derived from an EMBL/GenBank/DDBJ whole genome shotgun (WGS) entry which is preliminary data.</text>
</comment>
<evidence type="ECO:0000313" key="2">
    <source>
        <dbReference type="Proteomes" id="UP001230649"/>
    </source>
</evidence>